<organism evidence="1 2">
    <name type="scientific">Salibacterium qingdaonense</name>
    <dbReference type="NCBI Taxonomy" id="266892"/>
    <lineage>
        <taxon>Bacteria</taxon>
        <taxon>Bacillati</taxon>
        <taxon>Bacillota</taxon>
        <taxon>Bacilli</taxon>
        <taxon>Bacillales</taxon>
        <taxon>Bacillaceae</taxon>
    </lineage>
</organism>
<reference evidence="1 2" key="1">
    <citation type="submission" date="2016-10" db="EMBL/GenBank/DDBJ databases">
        <authorList>
            <person name="de Groot N.N."/>
        </authorList>
    </citation>
    <scope>NUCLEOTIDE SEQUENCE [LARGE SCALE GENOMIC DNA]</scope>
    <source>
        <strain evidence="1 2">CGMCC 1.6134</strain>
    </source>
</reference>
<accession>A0A1I4NPH1</accession>
<gene>
    <name evidence="1" type="ORF">SAMN04488054_11955</name>
</gene>
<dbReference type="AlphaFoldDB" id="A0A1I4NPH1"/>
<dbReference type="InterPro" id="IPR014199">
    <property type="entry name" value="Spore_YtxC"/>
</dbReference>
<dbReference type="Pfam" id="PF08812">
    <property type="entry name" value="YtxC"/>
    <property type="match status" value="1"/>
</dbReference>
<dbReference type="STRING" id="266892.SAMN04488054_11955"/>
<dbReference type="EMBL" id="FOTY01000019">
    <property type="protein sequence ID" value="SFM17424.1"/>
    <property type="molecule type" value="Genomic_DNA"/>
</dbReference>
<sequence>MFSIDFDYEADSLGVYHMFKDDQLRWRKNGIPAGAVQKHKSALHWEFQGSEREWRESLVPYLAASLSDYIVKEKEWKWVKEYIEESFLYKEEAPAIAEIAHSLLNGEREEVPETTLLQKRKHFIYREMAEEIKHHRSIQWRPMFTFRFGAYYQLLVKAASAAIDEYKWEQEYQTLVEGCRHYRKQRRPLHEAVHILLQEEPVFLNENKQVIDEWTRLDYLEPKIVFEDQLPFEYMVISPAVSLSPRYLYLYTDTEDGTVQTFKKIFEEHLIVLPPDEWPSG</sequence>
<name>A0A1I4NPH1_9BACI</name>
<protein>
    <submittedName>
        <fullName evidence="1">Putative sporulation protein YtxC</fullName>
    </submittedName>
</protein>
<evidence type="ECO:0000313" key="1">
    <source>
        <dbReference type="EMBL" id="SFM17424.1"/>
    </source>
</evidence>
<dbReference type="Proteomes" id="UP000199668">
    <property type="component" value="Unassembled WGS sequence"/>
</dbReference>
<evidence type="ECO:0000313" key="2">
    <source>
        <dbReference type="Proteomes" id="UP000199668"/>
    </source>
</evidence>
<keyword evidence="2" id="KW-1185">Reference proteome</keyword>
<proteinExistence type="predicted"/>